<reference evidence="2" key="1">
    <citation type="submission" date="2020-03" db="EMBL/GenBank/DDBJ databases">
        <title>The deep terrestrial virosphere.</title>
        <authorList>
            <person name="Holmfeldt K."/>
            <person name="Nilsson E."/>
            <person name="Simone D."/>
            <person name="Lopez-Fernandez M."/>
            <person name="Wu X."/>
            <person name="de Brujin I."/>
            <person name="Lundin D."/>
            <person name="Andersson A."/>
            <person name="Bertilsson S."/>
            <person name="Dopson M."/>
        </authorList>
    </citation>
    <scope>NUCLEOTIDE SEQUENCE</scope>
    <source>
        <strain evidence="1">MM171A00156</strain>
        <strain evidence="2">MM171B00154</strain>
    </source>
</reference>
<accession>A0A6M3MFY9</accession>
<gene>
    <name evidence="1" type="ORF">MM171A00156_0050</name>
    <name evidence="2" type="ORF">MM171B00154_0051</name>
</gene>
<evidence type="ECO:0000313" key="2">
    <source>
        <dbReference type="EMBL" id="QJB04940.1"/>
    </source>
</evidence>
<evidence type="ECO:0000313" key="1">
    <source>
        <dbReference type="EMBL" id="QJB00956.1"/>
    </source>
</evidence>
<protein>
    <submittedName>
        <fullName evidence="2">Uncharacterized protein</fullName>
    </submittedName>
</protein>
<dbReference type="EMBL" id="MT143892">
    <property type="protein sequence ID" value="QJB04940.1"/>
    <property type="molecule type" value="Genomic_DNA"/>
</dbReference>
<name>A0A6M3MFY9_9ZZZZ</name>
<dbReference type="EMBL" id="MT143703">
    <property type="protein sequence ID" value="QJB00956.1"/>
    <property type="molecule type" value="Genomic_DNA"/>
</dbReference>
<organism evidence="2">
    <name type="scientific">viral metagenome</name>
    <dbReference type="NCBI Taxonomy" id="1070528"/>
    <lineage>
        <taxon>unclassified sequences</taxon>
        <taxon>metagenomes</taxon>
        <taxon>organismal metagenomes</taxon>
    </lineage>
</organism>
<proteinExistence type="predicted"/>
<sequence length="81" mass="8941">MGAVLPLGAQYQPPAPPTVNVVSARFVTIELAAVMTGFSPAAIRAKINKGVWLEERQWIKREGRVLIDMKEYEKWAESGTA</sequence>
<dbReference type="AlphaFoldDB" id="A0A6M3MFY9"/>